<keyword evidence="9" id="KW-0808">Transferase</keyword>
<dbReference type="GO" id="GO:0005737">
    <property type="term" value="C:cytoplasm"/>
    <property type="evidence" value="ECO:0007669"/>
    <property type="project" value="UniProtKB-SubCell"/>
</dbReference>
<comment type="function">
    <text evidence="6">A cysteine desulfhydrase that generates hydrogen sulfide, H(2)S. The H(2)S produced by this enzyme stimulates respiration in M.tuberculosis, mediated primarily via cytochrome bd with a lesser contribution from cytochrome bc1/aa3. H(2)S modulates the balance between respiration and glycolysis, and also contributes to redox homeostasis. Probably eliminates toxic levels of Cys (which can induce oxidative stress).</text>
</comment>
<dbReference type="Proteomes" id="UP000538566">
    <property type="component" value="Unassembled WGS sequence"/>
</dbReference>
<comment type="catalytic activity">
    <reaction evidence="7">
        <text>L-cysteine + H2O = hydrogen sulfide + pyruvate + NH4(+) + H(+)</text>
        <dbReference type="Rhea" id="RHEA:24931"/>
        <dbReference type="ChEBI" id="CHEBI:15361"/>
        <dbReference type="ChEBI" id="CHEBI:15377"/>
        <dbReference type="ChEBI" id="CHEBI:15378"/>
        <dbReference type="ChEBI" id="CHEBI:28938"/>
        <dbReference type="ChEBI" id="CHEBI:29919"/>
        <dbReference type="ChEBI" id="CHEBI:35235"/>
        <dbReference type="EC" id="4.4.1.1"/>
    </reaction>
</comment>
<dbReference type="PANTHER" id="PTHR10314">
    <property type="entry name" value="CYSTATHIONINE BETA-SYNTHASE"/>
    <property type="match status" value="1"/>
</dbReference>
<dbReference type="GO" id="GO:0016740">
    <property type="term" value="F:transferase activity"/>
    <property type="evidence" value="ECO:0007669"/>
    <property type="project" value="UniProtKB-KW"/>
</dbReference>
<dbReference type="Gene3D" id="3.40.50.1100">
    <property type="match status" value="2"/>
</dbReference>
<feature type="modified residue" description="N6-(pyridoxal phosphate)lysine" evidence="7">
    <location>
        <position position="56"/>
    </location>
</feature>
<comment type="cofactor">
    <cofactor evidence="1 7">
        <name>pyridoxal 5'-phosphate</name>
        <dbReference type="ChEBI" id="CHEBI:597326"/>
    </cofactor>
</comment>
<keyword evidence="3 7" id="KW-0963">Cytoplasm</keyword>
<comment type="subcellular location">
    <subcellularLocation>
        <location evidence="2">Cytoplasm</location>
    </subcellularLocation>
</comment>
<name>A0A7W7A7X9_9SPHN</name>
<dbReference type="AlphaFoldDB" id="A0A7W7A7X9"/>
<dbReference type="InterPro" id="IPR050214">
    <property type="entry name" value="Cys_Synth/Cystath_Beta-Synth"/>
</dbReference>
<keyword evidence="5 7" id="KW-0456">Lyase</keyword>
<proteinExistence type="inferred from homology"/>
<evidence type="ECO:0000259" key="8">
    <source>
        <dbReference type="Pfam" id="PF00291"/>
    </source>
</evidence>
<evidence type="ECO:0000313" key="9">
    <source>
        <dbReference type="EMBL" id="MBB4611931.1"/>
    </source>
</evidence>
<protein>
    <recommendedName>
        <fullName evidence="7">L-cysteine desulfhydrase Cds1</fullName>
        <ecNumber evidence="7">4.4.1.1</ecNumber>
    </recommendedName>
</protein>
<comment type="function">
    <text evidence="7">A cysteine desulfhydrase that generates hydrogen sulfide, H(2)S. The H(2)S produced by this enzyme may modulate central metabolism.</text>
</comment>
<dbReference type="InterPro" id="IPR001926">
    <property type="entry name" value="TrpB-like_PALP"/>
</dbReference>
<dbReference type="EC" id="4.4.1.1" evidence="7"/>
<dbReference type="GO" id="GO:0019450">
    <property type="term" value="P:L-cysteine catabolic process to pyruvate"/>
    <property type="evidence" value="ECO:0007669"/>
    <property type="project" value="UniProtKB-UniRule"/>
</dbReference>
<dbReference type="HAMAP" id="MF_00868">
    <property type="entry name" value="Cds1"/>
    <property type="match status" value="1"/>
</dbReference>
<comment type="similarity">
    <text evidence="7">Belongs to the cysteine synthase/cystathionine beta-synthase family. Cds1 subfamily.</text>
</comment>
<reference evidence="9 10" key="1">
    <citation type="submission" date="2020-08" db="EMBL/GenBank/DDBJ databases">
        <title>Genomic Encyclopedia of Type Strains, Phase IV (KMG-IV): sequencing the most valuable type-strain genomes for metagenomic binning, comparative biology and taxonomic classification.</title>
        <authorList>
            <person name="Goeker M."/>
        </authorList>
    </citation>
    <scope>NUCLEOTIDE SEQUENCE [LARGE SCALE GENOMIC DNA]</scope>
    <source>
        <strain evidence="9 10">DSM 17507</strain>
    </source>
</reference>
<dbReference type="FunFam" id="3.40.50.1100:FF:000015">
    <property type="entry name" value="Cysteine synthase B"/>
    <property type="match status" value="1"/>
</dbReference>
<gene>
    <name evidence="7" type="primary">cds1</name>
    <name evidence="9" type="ORF">GGR37_000177</name>
</gene>
<evidence type="ECO:0000256" key="2">
    <source>
        <dbReference type="ARBA" id="ARBA00004496"/>
    </source>
</evidence>
<keyword evidence="10" id="KW-1185">Reference proteome</keyword>
<evidence type="ECO:0000256" key="1">
    <source>
        <dbReference type="ARBA" id="ARBA00001933"/>
    </source>
</evidence>
<dbReference type="GO" id="GO:0030170">
    <property type="term" value="F:pyridoxal phosphate binding"/>
    <property type="evidence" value="ECO:0007669"/>
    <property type="project" value="UniProtKB-UniRule"/>
</dbReference>
<evidence type="ECO:0000256" key="6">
    <source>
        <dbReference type="ARBA" id="ARBA00055251"/>
    </source>
</evidence>
<dbReference type="EMBL" id="JACHOA010000001">
    <property type="protein sequence ID" value="MBB4611931.1"/>
    <property type="molecule type" value="Genomic_DNA"/>
</dbReference>
<evidence type="ECO:0000256" key="5">
    <source>
        <dbReference type="ARBA" id="ARBA00023239"/>
    </source>
</evidence>
<evidence type="ECO:0000313" key="10">
    <source>
        <dbReference type="Proteomes" id="UP000538566"/>
    </source>
</evidence>
<evidence type="ECO:0000256" key="7">
    <source>
        <dbReference type="HAMAP-Rule" id="MF_00868"/>
    </source>
</evidence>
<organism evidence="9 10">
    <name type="scientific">Novosphingobium taihuense</name>
    <dbReference type="NCBI Taxonomy" id="260085"/>
    <lineage>
        <taxon>Bacteria</taxon>
        <taxon>Pseudomonadati</taxon>
        <taxon>Pseudomonadota</taxon>
        <taxon>Alphaproteobacteria</taxon>
        <taxon>Sphingomonadales</taxon>
        <taxon>Sphingomonadaceae</taxon>
        <taxon>Novosphingobium</taxon>
    </lineage>
</organism>
<evidence type="ECO:0000256" key="3">
    <source>
        <dbReference type="ARBA" id="ARBA00022490"/>
    </source>
</evidence>
<feature type="domain" description="Tryptophan synthase beta chain-like PALP" evidence="8">
    <location>
        <begin position="27"/>
        <end position="319"/>
    </location>
</feature>
<dbReference type="InterPro" id="IPR047586">
    <property type="entry name" value="Cds1"/>
</dbReference>
<accession>A0A7W7A7X9</accession>
<comment type="caution">
    <text evidence="9">The sequence shown here is derived from an EMBL/GenBank/DDBJ whole genome shotgun (WGS) entry which is preliminary data.</text>
</comment>
<dbReference type="Pfam" id="PF00291">
    <property type="entry name" value="PALP"/>
    <property type="match status" value="1"/>
</dbReference>
<dbReference type="OrthoDB" id="7624112at2"/>
<dbReference type="SUPFAM" id="SSF53686">
    <property type="entry name" value="Tryptophan synthase beta subunit-like PLP-dependent enzymes"/>
    <property type="match status" value="1"/>
</dbReference>
<evidence type="ECO:0000256" key="4">
    <source>
        <dbReference type="ARBA" id="ARBA00022898"/>
    </source>
</evidence>
<dbReference type="RefSeq" id="WP_144902573.1">
    <property type="nucleotide sequence ID" value="NZ_JACHOA010000001.1"/>
</dbReference>
<dbReference type="GO" id="GO:0016829">
    <property type="term" value="F:lyase activity"/>
    <property type="evidence" value="ECO:0007669"/>
    <property type="project" value="UniProtKB-KW"/>
</dbReference>
<sequence length="361" mass="39731">MKAQCNRTWSSEAIRQIEADFNRSVDTHLIRLSLPMHPGVTLYLKDESSHPTGSLKHRLARSLFLYALCNEWIGPDTCVIEASSGSTAVSEAYFAKMLGLRFIAVVPASTAMPKLDAIRFQGGEIHMVDDPRTVYDVAQRLADETGGHYLDQFTYAERATDWRGNNNIAESIFAQMAQEDHPVPAWIVCGAGTGGTSATIGRYIRYQRHETRLCVADPEHSVFHRHYADPAVTALPEGCASQIEGIGRPRVEPSFIPGVIDRMIAVNDADSIAAMRALSLVLGRNVGGSTGTNLVACLAIADDLVAAGKRGSIVTLLCDGGDRYACTYHDDDWLRKHEISWERQANRIVKQLLGHVDCFNF</sequence>
<keyword evidence="4 7" id="KW-0663">Pyridoxal phosphate</keyword>
<dbReference type="InterPro" id="IPR036052">
    <property type="entry name" value="TrpB-like_PALP_sf"/>
</dbReference>